<evidence type="ECO:0000313" key="1">
    <source>
        <dbReference type="EMBL" id="NBE51307.1"/>
    </source>
</evidence>
<evidence type="ECO:0000313" key="2">
    <source>
        <dbReference type="Proteomes" id="UP000598297"/>
    </source>
</evidence>
<dbReference type="GO" id="GO:0020037">
    <property type="term" value="F:heme binding"/>
    <property type="evidence" value="ECO:0007669"/>
    <property type="project" value="InterPro"/>
</dbReference>
<dbReference type="GO" id="GO:0019441">
    <property type="term" value="P:L-tryptophan catabolic process to kynurenine"/>
    <property type="evidence" value="ECO:0007669"/>
    <property type="project" value="InterPro"/>
</dbReference>
<dbReference type="Pfam" id="PF03301">
    <property type="entry name" value="Trp_dioxygenase"/>
    <property type="match status" value="2"/>
</dbReference>
<dbReference type="Gene3D" id="1.20.58.480">
    <property type="match status" value="2"/>
</dbReference>
<reference evidence="1" key="1">
    <citation type="submission" date="2020-01" db="EMBL/GenBank/DDBJ databases">
        <title>Whole-genome analyses of novel actinobacteria.</title>
        <authorList>
            <person name="Sahin N."/>
        </authorList>
    </citation>
    <scope>NUCLEOTIDE SEQUENCE</scope>
    <source>
        <strain evidence="1">YC537</strain>
    </source>
</reference>
<protein>
    <recommendedName>
        <fullName evidence="3">Tryptophan 2,3-dioxygenase</fullName>
    </recommendedName>
</protein>
<dbReference type="RefSeq" id="WP_161695173.1">
    <property type="nucleotide sequence ID" value="NZ_JAAAHS010000036.1"/>
</dbReference>
<accession>A0A964XL25</accession>
<dbReference type="PANTHER" id="PTHR10138:SF0">
    <property type="entry name" value="TRYPTOPHAN 2,3-DIOXYGENASE"/>
    <property type="match status" value="1"/>
</dbReference>
<dbReference type="SUPFAM" id="SSF140959">
    <property type="entry name" value="Indolic compounds 2,3-dioxygenase-like"/>
    <property type="match status" value="1"/>
</dbReference>
<dbReference type="GO" id="GO:0019442">
    <property type="term" value="P:L-tryptophan catabolic process to acetyl-CoA"/>
    <property type="evidence" value="ECO:0007669"/>
    <property type="project" value="TreeGrafter"/>
</dbReference>
<dbReference type="InterPro" id="IPR037217">
    <property type="entry name" value="Trp/Indoleamine_2_3_dOase-like"/>
</dbReference>
<name>A0A964XL25_9ACTN</name>
<dbReference type="Proteomes" id="UP000598297">
    <property type="component" value="Unassembled WGS sequence"/>
</dbReference>
<proteinExistence type="predicted"/>
<dbReference type="InterPro" id="IPR004981">
    <property type="entry name" value="Trp_2_3_dOase"/>
</dbReference>
<organism evidence="1 2">
    <name type="scientific">Streptomyces boluensis</name>
    <dbReference type="NCBI Taxonomy" id="1775135"/>
    <lineage>
        <taxon>Bacteria</taxon>
        <taxon>Bacillati</taxon>
        <taxon>Actinomycetota</taxon>
        <taxon>Actinomycetes</taxon>
        <taxon>Kitasatosporales</taxon>
        <taxon>Streptomycetaceae</taxon>
        <taxon>Streptomyces</taxon>
    </lineage>
</organism>
<gene>
    <name evidence="1" type="ORF">GUY60_07685</name>
</gene>
<sequence length="197" mass="21444">MEQVSSPDAHHTSYARYLRLSELLSLQQPRTGDTGSAQWTDERFFIAVHQSAEVLASQAMVELNHAACSGDDGATICVVQRVGAILALLDEHLALLDHLDAESFANFRPLLEDASGGQSHQFAALFSRIEMPHCAVRPPDAAVSRELREALAALRAAVTRWRVRHLLLVERMIGDSPGTDGTDGLAYLKSLIALPPP</sequence>
<dbReference type="GO" id="GO:0046872">
    <property type="term" value="F:metal ion binding"/>
    <property type="evidence" value="ECO:0007669"/>
    <property type="project" value="InterPro"/>
</dbReference>
<dbReference type="PANTHER" id="PTHR10138">
    <property type="entry name" value="TRYPTOPHAN 2,3-DIOXYGENASE"/>
    <property type="match status" value="1"/>
</dbReference>
<dbReference type="AlphaFoldDB" id="A0A964XL25"/>
<dbReference type="GO" id="GO:0004833">
    <property type="term" value="F:L-tryptophan 2,3-dioxygenase activity"/>
    <property type="evidence" value="ECO:0007669"/>
    <property type="project" value="InterPro"/>
</dbReference>
<comment type="caution">
    <text evidence="1">The sequence shown here is derived from an EMBL/GenBank/DDBJ whole genome shotgun (WGS) entry which is preliminary data.</text>
</comment>
<dbReference type="EMBL" id="JAAAHS010000036">
    <property type="protein sequence ID" value="NBE51307.1"/>
    <property type="molecule type" value="Genomic_DNA"/>
</dbReference>
<keyword evidence="2" id="KW-1185">Reference proteome</keyword>
<dbReference type="OrthoDB" id="9776847at2"/>
<evidence type="ECO:0008006" key="3">
    <source>
        <dbReference type="Google" id="ProtNLM"/>
    </source>
</evidence>